<evidence type="ECO:0000259" key="2">
    <source>
        <dbReference type="PROSITE" id="PS50828"/>
    </source>
</evidence>
<dbReference type="SUPFAM" id="SSF160443">
    <property type="entry name" value="SMR domain-like"/>
    <property type="match status" value="1"/>
</dbReference>
<dbReference type="AlphaFoldDB" id="A0A1W2TI22"/>
<feature type="compositionally biased region" description="Basic and acidic residues" evidence="1">
    <location>
        <begin position="1"/>
        <end position="11"/>
    </location>
</feature>
<dbReference type="PANTHER" id="PTHR47417">
    <property type="entry name" value="SMR DOMAIN-CONTAINING PROTEIN YPL199C"/>
    <property type="match status" value="1"/>
</dbReference>
<sequence length="248" mass="28146">MSVGIELERHANRGSGRIGGSDFNHNPDPKDEAEYQELRKAAAREYEQRRDCMRRAHEAYERGDGAEAKQLSNEGKKHGVNGEEFDEQASKYILERNNRNIDGDTLDLHGQYVDEAVSILAKRIQKAQKDGRTHLHVIVGKGNHSAGHVQKLKPAVEDFCRDLGLQYRTEENAGRVYVNLQGDEVTHMPPLPPHPAPQHAGYGEQPYGSYPSQHQQPQHGGQNQQEQQYDELEMFFTKLVKKYCCTVM</sequence>
<evidence type="ECO:0000256" key="1">
    <source>
        <dbReference type="SAM" id="MobiDB-lite"/>
    </source>
</evidence>
<dbReference type="InterPro" id="IPR036063">
    <property type="entry name" value="Smr_dom_sf"/>
</dbReference>
<dbReference type="InterPro" id="IPR013899">
    <property type="entry name" value="DUF1771"/>
</dbReference>
<dbReference type="SMART" id="SM00463">
    <property type="entry name" value="SMR"/>
    <property type="match status" value="1"/>
</dbReference>
<feature type="compositionally biased region" description="Low complexity" evidence="1">
    <location>
        <begin position="197"/>
        <end position="226"/>
    </location>
</feature>
<dbReference type="OrthoDB" id="3231855at2759"/>
<dbReference type="Gene3D" id="3.30.1370.110">
    <property type="match status" value="1"/>
</dbReference>
<dbReference type="GO" id="GO:0070481">
    <property type="term" value="P:nuclear-transcribed mRNA catabolic process, non-stop decay"/>
    <property type="evidence" value="ECO:0007669"/>
    <property type="project" value="EnsemblFungi"/>
</dbReference>
<reference evidence="3" key="1">
    <citation type="submission" date="2016-03" db="EMBL/GenBank/DDBJ databases">
        <title>Draft genome sequence of Rosellinia necatrix.</title>
        <authorList>
            <person name="Kanematsu S."/>
        </authorList>
    </citation>
    <scope>NUCLEOTIDE SEQUENCE [LARGE SCALE GENOMIC DNA]</scope>
    <source>
        <strain evidence="3">W97</strain>
    </source>
</reference>
<feature type="domain" description="Smr" evidence="2">
    <location>
        <begin position="106"/>
        <end position="181"/>
    </location>
</feature>
<gene>
    <name evidence="3" type="ORF">SAMD00023353_2801430</name>
</gene>
<dbReference type="InterPro" id="IPR053020">
    <property type="entry name" value="Smr_domain_protein"/>
</dbReference>
<protein>
    <submittedName>
        <fullName evidence="3">Putative smr domain-containing protein</fullName>
    </submittedName>
</protein>
<evidence type="ECO:0000313" key="3">
    <source>
        <dbReference type="EMBL" id="GAP87802.1"/>
    </source>
</evidence>
<dbReference type="OMA" id="DYIFREN"/>
<proteinExistence type="predicted"/>
<organism evidence="3">
    <name type="scientific">Rosellinia necatrix</name>
    <name type="common">White root-rot fungus</name>
    <dbReference type="NCBI Taxonomy" id="77044"/>
    <lineage>
        <taxon>Eukaryota</taxon>
        <taxon>Fungi</taxon>
        <taxon>Dikarya</taxon>
        <taxon>Ascomycota</taxon>
        <taxon>Pezizomycotina</taxon>
        <taxon>Sordariomycetes</taxon>
        <taxon>Xylariomycetidae</taxon>
        <taxon>Xylariales</taxon>
        <taxon>Xylariaceae</taxon>
        <taxon>Rosellinia</taxon>
    </lineage>
</organism>
<dbReference type="Pfam" id="PF08590">
    <property type="entry name" value="DUF1771"/>
    <property type="match status" value="1"/>
</dbReference>
<name>A0A1W2TI22_ROSNE</name>
<dbReference type="SMART" id="SM01162">
    <property type="entry name" value="DUF1771"/>
    <property type="match status" value="1"/>
</dbReference>
<dbReference type="InterPro" id="IPR002625">
    <property type="entry name" value="Smr_dom"/>
</dbReference>
<dbReference type="Proteomes" id="UP000054516">
    <property type="component" value="Unassembled WGS sequence"/>
</dbReference>
<dbReference type="EMBL" id="DF977473">
    <property type="protein sequence ID" value="GAP87802.1"/>
    <property type="molecule type" value="Genomic_DNA"/>
</dbReference>
<feature type="region of interest" description="Disordered" evidence="1">
    <location>
        <begin position="184"/>
        <end position="226"/>
    </location>
</feature>
<dbReference type="STRING" id="77044.A0A1W2TI22"/>
<evidence type="ECO:0000313" key="4">
    <source>
        <dbReference type="Proteomes" id="UP000054516"/>
    </source>
</evidence>
<keyword evidence="4" id="KW-1185">Reference proteome</keyword>
<dbReference type="Pfam" id="PF01713">
    <property type="entry name" value="Smr"/>
    <property type="match status" value="1"/>
</dbReference>
<dbReference type="PANTHER" id="PTHR47417:SF1">
    <property type="entry name" value="SMR DOMAIN-CONTAINING PROTEIN YPL199C"/>
    <property type="match status" value="1"/>
</dbReference>
<feature type="region of interest" description="Disordered" evidence="1">
    <location>
        <begin position="1"/>
        <end position="33"/>
    </location>
</feature>
<feature type="region of interest" description="Disordered" evidence="1">
    <location>
        <begin position="61"/>
        <end position="81"/>
    </location>
</feature>
<accession>A0A1W2TI22</accession>
<dbReference type="PROSITE" id="PS50828">
    <property type="entry name" value="SMR"/>
    <property type="match status" value="1"/>
</dbReference>